<dbReference type="Proteomes" id="UP000572212">
    <property type="component" value="Unassembled WGS sequence"/>
</dbReference>
<proteinExistence type="predicted"/>
<accession>A0A841RHA4</accession>
<protein>
    <submittedName>
        <fullName evidence="1">Uncharacterized protein</fullName>
    </submittedName>
</protein>
<dbReference type="RefSeq" id="WP_184248935.1">
    <property type="nucleotide sequence ID" value="NZ_BAAACU010000005.1"/>
</dbReference>
<organism evidence="1 2">
    <name type="scientific">Gracilibacillus halotolerans</name>
    <dbReference type="NCBI Taxonomy" id="74386"/>
    <lineage>
        <taxon>Bacteria</taxon>
        <taxon>Bacillati</taxon>
        <taxon>Bacillota</taxon>
        <taxon>Bacilli</taxon>
        <taxon>Bacillales</taxon>
        <taxon>Bacillaceae</taxon>
        <taxon>Gracilibacillus</taxon>
    </lineage>
</organism>
<dbReference type="PROSITE" id="PS51257">
    <property type="entry name" value="PROKAR_LIPOPROTEIN"/>
    <property type="match status" value="1"/>
</dbReference>
<evidence type="ECO:0000313" key="1">
    <source>
        <dbReference type="EMBL" id="MBB6513550.1"/>
    </source>
</evidence>
<evidence type="ECO:0000313" key="2">
    <source>
        <dbReference type="Proteomes" id="UP000572212"/>
    </source>
</evidence>
<comment type="caution">
    <text evidence="1">The sequence shown here is derived from an EMBL/GenBank/DDBJ whole genome shotgun (WGS) entry which is preliminary data.</text>
</comment>
<dbReference type="EMBL" id="JACHON010000013">
    <property type="protein sequence ID" value="MBB6513550.1"/>
    <property type="molecule type" value="Genomic_DNA"/>
</dbReference>
<name>A0A841RHA4_9BACI</name>
<dbReference type="AlphaFoldDB" id="A0A841RHA4"/>
<keyword evidence="2" id="KW-1185">Reference proteome</keyword>
<reference evidence="1 2" key="1">
    <citation type="submission" date="2020-08" db="EMBL/GenBank/DDBJ databases">
        <title>Genomic Encyclopedia of Type Strains, Phase IV (KMG-IV): sequencing the most valuable type-strain genomes for metagenomic binning, comparative biology and taxonomic classification.</title>
        <authorList>
            <person name="Goeker M."/>
        </authorList>
    </citation>
    <scope>NUCLEOTIDE SEQUENCE [LARGE SCALE GENOMIC DNA]</scope>
    <source>
        <strain evidence="1 2">DSM 11805</strain>
    </source>
</reference>
<sequence length="110" mass="12615">MKQYLKLIICCIFLITACSNDYEEVSRKAILKNSPDADLIELEDGTIYSHGIDWVEEREFTKGEKLGVVKEGMATKLPNGAIIYNVKESYPVIIVEYEDKMKKYLMNQGE</sequence>
<gene>
    <name evidence="1" type="ORF">GGQ92_002362</name>
</gene>